<accession>A0A1R4I0E0</accession>
<comment type="caution">
    <text evidence="2">The sequence shown here is derived from an EMBL/GenBank/DDBJ whole genome shotgun (WGS) entry which is preliminary data.</text>
</comment>
<dbReference type="PROSITE" id="PS51186">
    <property type="entry name" value="GNAT"/>
    <property type="match status" value="1"/>
</dbReference>
<dbReference type="GO" id="GO:0016747">
    <property type="term" value="F:acyltransferase activity, transferring groups other than amino-acyl groups"/>
    <property type="evidence" value="ECO:0007669"/>
    <property type="project" value="InterPro"/>
</dbReference>
<dbReference type="Gene3D" id="3.40.630.30">
    <property type="match status" value="1"/>
</dbReference>
<dbReference type="RefSeq" id="WP_087108263.1">
    <property type="nucleotide sequence ID" value="NZ_FUKM01000033.1"/>
</dbReference>
<sequence length="175" mass="19754">MRYAKDLTFSLLTPEDAVDLLAFETAERAWFEQHIEARYRHFYTPQGVSQHIVECLSLNAQRRMSPLLIRNRGMLIGRANLRDIDENQAKVGYRIAKSACGQGVAYRALKHLMKEARGVYGLTTLTAIVSVENDASQHVLQKASFDAMDILPAHSRVADKRVDCLVYQCVLNAIC</sequence>
<evidence type="ECO:0000313" key="3">
    <source>
        <dbReference type="Proteomes" id="UP000196331"/>
    </source>
</evidence>
<dbReference type="PANTHER" id="PTHR43792">
    <property type="entry name" value="GNAT FAMILY, PUTATIVE (AFU_ORTHOLOGUE AFUA_3G00765)-RELATED-RELATED"/>
    <property type="match status" value="1"/>
</dbReference>
<organism evidence="2 3">
    <name type="scientific">Halomonas citrativorans</name>
    <dbReference type="NCBI Taxonomy" id="2742612"/>
    <lineage>
        <taxon>Bacteria</taxon>
        <taxon>Pseudomonadati</taxon>
        <taxon>Pseudomonadota</taxon>
        <taxon>Gammaproteobacteria</taxon>
        <taxon>Oceanospirillales</taxon>
        <taxon>Halomonadaceae</taxon>
        <taxon>Halomonas</taxon>
    </lineage>
</organism>
<dbReference type="OrthoDB" id="9801656at2"/>
<feature type="domain" description="N-acetyltransferase" evidence="1">
    <location>
        <begin position="7"/>
        <end position="163"/>
    </location>
</feature>
<gene>
    <name evidence="2" type="ORF">CZ787_09025</name>
</gene>
<reference evidence="2 3" key="1">
    <citation type="submission" date="2017-02" db="EMBL/GenBank/DDBJ databases">
        <authorList>
            <person name="Dridi B."/>
        </authorList>
    </citation>
    <scope>NUCLEOTIDE SEQUENCE [LARGE SCALE GENOMIC DNA]</scope>
    <source>
        <strain evidence="2 3">JB380</strain>
    </source>
</reference>
<dbReference type="EMBL" id="FUKM01000033">
    <property type="protein sequence ID" value="SJN12853.1"/>
    <property type="molecule type" value="Genomic_DNA"/>
</dbReference>
<evidence type="ECO:0000259" key="1">
    <source>
        <dbReference type="PROSITE" id="PS51186"/>
    </source>
</evidence>
<dbReference type="Pfam" id="PF13302">
    <property type="entry name" value="Acetyltransf_3"/>
    <property type="match status" value="1"/>
</dbReference>
<dbReference type="InterPro" id="IPR051531">
    <property type="entry name" value="N-acetyltransferase"/>
</dbReference>
<protein>
    <submittedName>
        <fullName evidence="2">Acetyltransferase</fullName>
    </submittedName>
</protein>
<dbReference type="InterPro" id="IPR016181">
    <property type="entry name" value="Acyl_CoA_acyltransferase"/>
</dbReference>
<proteinExistence type="predicted"/>
<dbReference type="AlphaFoldDB" id="A0A1R4I0E0"/>
<dbReference type="Proteomes" id="UP000196331">
    <property type="component" value="Unassembled WGS sequence"/>
</dbReference>
<dbReference type="SUPFAM" id="SSF55729">
    <property type="entry name" value="Acyl-CoA N-acyltransferases (Nat)"/>
    <property type="match status" value="1"/>
</dbReference>
<evidence type="ECO:0000313" key="2">
    <source>
        <dbReference type="EMBL" id="SJN12853.1"/>
    </source>
</evidence>
<name>A0A1R4I0E0_9GAMM</name>
<dbReference type="InterPro" id="IPR000182">
    <property type="entry name" value="GNAT_dom"/>
</dbReference>